<protein>
    <recommendedName>
        <fullName evidence="4">O-Antigen ligase</fullName>
    </recommendedName>
</protein>
<feature type="transmembrane region" description="Helical" evidence="1">
    <location>
        <begin position="365"/>
        <end position="383"/>
    </location>
</feature>
<reference evidence="2 3" key="1">
    <citation type="journal article" date="2015" name="Genome Biol. Evol.">
        <title>Characterization of Three Mycobacterium spp. with Potential Use in Bioremediation by Genome Sequencing and Comparative Genomics.</title>
        <authorList>
            <person name="Das S."/>
            <person name="Pettersson B.M."/>
            <person name="Behra P.R."/>
            <person name="Ramesh M."/>
            <person name="Dasgupta S."/>
            <person name="Bhattacharya A."/>
            <person name="Kirsebom L.A."/>
        </authorList>
    </citation>
    <scope>NUCLEOTIDE SEQUENCE [LARGE SCALE GENOMIC DNA]</scope>
    <source>
        <strain evidence="2 3">DSM 44075</strain>
    </source>
</reference>
<organism evidence="2 3">
    <name type="scientific">Mycolicibacterium obuense</name>
    <dbReference type="NCBI Taxonomy" id="1807"/>
    <lineage>
        <taxon>Bacteria</taxon>
        <taxon>Bacillati</taxon>
        <taxon>Actinomycetota</taxon>
        <taxon>Actinomycetes</taxon>
        <taxon>Mycobacteriales</taxon>
        <taxon>Mycobacteriaceae</taxon>
        <taxon>Mycolicibacterium</taxon>
    </lineage>
</organism>
<comment type="caution">
    <text evidence="2">The sequence shown here is derived from an EMBL/GenBank/DDBJ whole genome shotgun (WGS) entry which is preliminary data.</text>
</comment>
<name>A0A0J6WEJ1_9MYCO</name>
<dbReference type="AlphaFoldDB" id="A0A0J6WEJ1"/>
<dbReference type="EMBL" id="JYNU01000002">
    <property type="protein sequence ID" value="KMO81685.1"/>
    <property type="molecule type" value="Genomic_DNA"/>
</dbReference>
<dbReference type="Proteomes" id="UP000036313">
    <property type="component" value="Unassembled WGS sequence"/>
</dbReference>
<feature type="transmembrane region" description="Helical" evidence="1">
    <location>
        <begin position="142"/>
        <end position="161"/>
    </location>
</feature>
<evidence type="ECO:0008006" key="4">
    <source>
        <dbReference type="Google" id="ProtNLM"/>
    </source>
</evidence>
<evidence type="ECO:0000313" key="3">
    <source>
        <dbReference type="Proteomes" id="UP000036313"/>
    </source>
</evidence>
<dbReference type="PATRIC" id="fig|1807.14.peg.263"/>
<evidence type="ECO:0000256" key="1">
    <source>
        <dbReference type="SAM" id="Phobius"/>
    </source>
</evidence>
<feature type="transmembrane region" description="Helical" evidence="1">
    <location>
        <begin position="119"/>
        <end position="135"/>
    </location>
</feature>
<feature type="transmembrane region" description="Helical" evidence="1">
    <location>
        <begin position="181"/>
        <end position="207"/>
    </location>
</feature>
<feature type="transmembrane region" description="Helical" evidence="1">
    <location>
        <begin position="410"/>
        <end position="428"/>
    </location>
</feature>
<feature type="transmembrane region" description="Helical" evidence="1">
    <location>
        <begin position="88"/>
        <end position="107"/>
    </location>
</feature>
<keyword evidence="1" id="KW-0472">Membrane</keyword>
<feature type="transmembrane region" description="Helical" evidence="1">
    <location>
        <begin position="63"/>
        <end position="81"/>
    </location>
</feature>
<dbReference type="RefSeq" id="WP_048421823.1">
    <property type="nucleotide sequence ID" value="NZ_JYNU01000002.1"/>
</dbReference>
<sequence length="444" mass="47796">MNGVVTQTRLIRGQSAENSLVSHVVAPSRGSFERRRETARRALTVVVLVALGATTAIQIQGFTLTMLAPICLLLAPALLLTRPTIGQWLPFVLALTGFAAFCISAQINHLSLVDQRVQQWAAFAVYFAGFLVLAGRDLLRIFAIYCGIAIGAAAYSVFHVGASADTYDSTAELWKYGFGQWIVLILLFCLVLMKVPLPLQALALLLVAAYSLSADYRSLATNCALVTVIALVGWVAGNRVPRWVQVALVALSGTSMYAIVPRLAADGLLGDAIGRKTETQLAEGVPLILAGRTESPLSMSAILERPWFGWASANNISAEAFDRAKSLAIALGFDPAVPIESGWYFANGDVSLHSVLLGAWAEGGLFAALLPLGLMSAALAMIWNAPRYGRWCVLVIAVSLQAVWDLLFSPWSYGSLSGFAMLAVVFAARHMPSHSHFDEKEFLR</sequence>
<accession>A0A0J6WEJ1</accession>
<feature type="transmembrane region" description="Helical" evidence="1">
    <location>
        <begin position="38"/>
        <end position="57"/>
    </location>
</feature>
<keyword evidence="1" id="KW-0812">Transmembrane</keyword>
<evidence type="ECO:0000313" key="2">
    <source>
        <dbReference type="EMBL" id="KMO81685.1"/>
    </source>
</evidence>
<proteinExistence type="predicted"/>
<keyword evidence="1" id="KW-1133">Transmembrane helix</keyword>
<gene>
    <name evidence="2" type="ORF">MOBUDSM44075_00252</name>
</gene>
<feature type="transmembrane region" description="Helical" evidence="1">
    <location>
        <begin position="219"/>
        <end position="237"/>
    </location>
</feature>